<evidence type="ECO:0000313" key="3">
    <source>
        <dbReference type="Proteomes" id="UP000199310"/>
    </source>
</evidence>
<dbReference type="STRING" id="29529.SAMN04488122_2930"/>
<dbReference type="RefSeq" id="WP_089895902.1">
    <property type="nucleotide sequence ID" value="NZ_FOJG01000001.1"/>
</dbReference>
<accession>A0A1I0RJM4</accession>
<reference evidence="3" key="1">
    <citation type="submission" date="2016-10" db="EMBL/GenBank/DDBJ databases">
        <authorList>
            <person name="Varghese N."/>
            <person name="Submissions S."/>
        </authorList>
    </citation>
    <scope>NUCLEOTIDE SEQUENCE [LARGE SCALE GENOMIC DNA]</scope>
    <source>
        <strain evidence="3">DSM 3695</strain>
    </source>
</reference>
<keyword evidence="1" id="KW-0732">Signal</keyword>
<dbReference type="AlphaFoldDB" id="A0A1I0RJM4"/>
<evidence type="ECO:0000313" key="2">
    <source>
        <dbReference type="EMBL" id="SEW41117.1"/>
    </source>
</evidence>
<organism evidence="2 3">
    <name type="scientific">Chitinophaga arvensicola</name>
    <dbReference type="NCBI Taxonomy" id="29529"/>
    <lineage>
        <taxon>Bacteria</taxon>
        <taxon>Pseudomonadati</taxon>
        <taxon>Bacteroidota</taxon>
        <taxon>Chitinophagia</taxon>
        <taxon>Chitinophagales</taxon>
        <taxon>Chitinophagaceae</taxon>
        <taxon>Chitinophaga</taxon>
    </lineage>
</organism>
<evidence type="ECO:0000256" key="1">
    <source>
        <dbReference type="SAM" id="SignalP"/>
    </source>
</evidence>
<keyword evidence="3" id="KW-1185">Reference proteome</keyword>
<dbReference type="SUPFAM" id="SSF55961">
    <property type="entry name" value="Bet v1-like"/>
    <property type="match status" value="1"/>
</dbReference>
<feature type="signal peptide" evidence="1">
    <location>
        <begin position="1"/>
        <end position="18"/>
    </location>
</feature>
<feature type="chain" id="PRO_5011588837" description="Polyketide cyclase / dehydrase and lipid transport" evidence="1">
    <location>
        <begin position="19"/>
        <end position="169"/>
    </location>
</feature>
<dbReference type="OrthoDB" id="662632at2"/>
<name>A0A1I0RJM4_9BACT</name>
<protein>
    <recommendedName>
        <fullName evidence="4">Polyketide cyclase / dehydrase and lipid transport</fullName>
    </recommendedName>
</protein>
<evidence type="ECO:0008006" key="4">
    <source>
        <dbReference type="Google" id="ProtNLM"/>
    </source>
</evidence>
<dbReference type="EMBL" id="FOJG01000001">
    <property type="protein sequence ID" value="SEW41117.1"/>
    <property type="molecule type" value="Genomic_DNA"/>
</dbReference>
<proteinExistence type="predicted"/>
<gene>
    <name evidence="2" type="ORF">SAMN04488122_2930</name>
</gene>
<dbReference type="Proteomes" id="UP000199310">
    <property type="component" value="Unassembled WGS sequence"/>
</dbReference>
<dbReference type="Gene3D" id="3.30.530.20">
    <property type="match status" value="1"/>
</dbReference>
<sequence length="169" mass="19117">MKRILTLLLICCSTAAMAQMEAAKKIIPDYTHETMLKSSPSKIWRVISNLPQVKDYANGTIKDVQIVTDRDTRYRDITFTDNRKRRDIIDQVHDSYKFFVFSIVSPLPNGVTHATVTALVESMPDKDDMSVVRWSIILEGDKGGRKPLVDTLSAEIGNYEAGLKKLLEQ</sequence>
<dbReference type="InterPro" id="IPR023393">
    <property type="entry name" value="START-like_dom_sf"/>
</dbReference>